<dbReference type="Proteomes" id="UP000323597">
    <property type="component" value="Chromosome D07"/>
</dbReference>
<evidence type="ECO:0000313" key="1">
    <source>
        <dbReference type="EMBL" id="TYI73510.1"/>
    </source>
</evidence>
<gene>
    <name evidence="1" type="ORF">E1A91_D07G133700v1</name>
</gene>
<proteinExistence type="predicted"/>
<dbReference type="EMBL" id="CM017655">
    <property type="protein sequence ID" value="TYI73510.1"/>
    <property type="molecule type" value="Genomic_DNA"/>
</dbReference>
<reference evidence="1 2" key="1">
    <citation type="submission" date="2019-07" db="EMBL/GenBank/DDBJ databases">
        <title>WGS assembly of Gossypium mustelinum.</title>
        <authorList>
            <person name="Chen Z.J."/>
            <person name="Sreedasyam A."/>
            <person name="Ando A."/>
            <person name="Song Q."/>
            <person name="De L."/>
            <person name="Hulse-Kemp A."/>
            <person name="Ding M."/>
            <person name="Ye W."/>
            <person name="Kirkbride R."/>
            <person name="Jenkins J."/>
            <person name="Plott C."/>
            <person name="Lovell J."/>
            <person name="Lin Y.-M."/>
            <person name="Vaughn R."/>
            <person name="Liu B."/>
            <person name="Li W."/>
            <person name="Simpson S."/>
            <person name="Scheffler B."/>
            <person name="Saski C."/>
            <person name="Grover C."/>
            <person name="Hu G."/>
            <person name="Conover J."/>
            <person name="Carlson J."/>
            <person name="Shu S."/>
            <person name="Boston L."/>
            <person name="Williams M."/>
            <person name="Peterson D."/>
            <person name="Mcgee K."/>
            <person name="Jones D."/>
            <person name="Wendel J."/>
            <person name="Stelly D."/>
            <person name="Grimwood J."/>
            <person name="Schmutz J."/>
        </authorList>
    </citation>
    <scope>NUCLEOTIDE SEQUENCE [LARGE SCALE GENOMIC DNA]</scope>
    <source>
        <strain evidence="1">1408120.09</strain>
    </source>
</reference>
<sequence length="68" mass="7653">MSFVQIWPIPVRRPSIAKACAALFTFRNTNLKRVHPLPPPLAGVPAYVQKLKLAHKPSPPPQKHPPHY</sequence>
<protein>
    <submittedName>
        <fullName evidence="1">Uncharacterized protein</fullName>
    </submittedName>
</protein>
<accession>A0A5D2U9S3</accession>
<evidence type="ECO:0000313" key="2">
    <source>
        <dbReference type="Proteomes" id="UP000323597"/>
    </source>
</evidence>
<dbReference type="AlphaFoldDB" id="A0A5D2U9S3"/>
<keyword evidence="2" id="KW-1185">Reference proteome</keyword>
<organism evidence="1 2">
    <name type="scientific">Gossypium mustelinum</name>
    <name type="common">Cotton</name>
    <name type="synonym">Gossypium caicoense</name>
    <dbReference type="NCBI Taxonomy" id="34275"/>
    <lineage>
        <taxon>Eukaryota</taxon>
        <taxon>Viridiplantae</taxon>
        <taxon>Streptophyta</taxon>
        <taxon>Embryophyta</taxon>
        <taxon>Tracheophyta</taxon>
        <taxon>Spermatophyta</taxon>
        <taxon>Magnoliopsida</taxon>
        <taxon>eudicotyledons</taxon>
        <taxon>Gunneridae</taxon>
        <taxon>Pentapetalae</taxon>
        <taxon>rosids</taxon>
        <taxon>malvids</taxon>
        <taxon>Malvales</taxon>
        <taxon>Malvaceae</taxon>
        <taxon>Malvoideae</taxon>
        <taxon>Gossypium</taxon>
    </lineage>
</organism>
<name>A0A5D2U9S3_GOSMU</name>